<name>A0ACC0P9G8_RHOML</name>
<protein>
    <submittedName>
        <fullName evidence="1">Uncharacterized protein</fullName>
    </submittedName>
</protein>
<dbReference type="Proteomes" id="UP001062846">
    <property type="component" value="Chromosome 3"/>
</dbReference>
<comment type="caution">
    <text evidence="1">The sequence shown here is derived from an EMBL/GenBank/DDBJ whole genome shotgun (WGS) entry which is preliminary data.</text>
</comment>
<sequence>MPALISLPTSLPPLPNHPHRSFRPPKPKKPHNQAFKNPPHRKQKHKFFLNNDNWPLLLQTSIGSHDFRLSQAIHGFLTKSGYRNDVFRGNNLVTMYVKFNRLDDAQQMFDEMFERNTITWTSLINGYSLVNDVESVVRMTHCMHESEEELNEHTLSVILRAVENPNEIIWGEQIHGFAIKNGFFENVFVGTSLVSMYSRSGHLDDAERLFHELTDIDVRCLNLMISEYGNAGCGEKALWVFLELLHSGLEPSEYTFSSVISAGNGAVGLEEGRQLHGLAIKHGLVVKTSVGNAIITMYGRHGLVEDSESMFREMREWNLVSWTALLSVYVKNGHGHRAFVGFSEMVKRGIKLDSNCLSCVLYGCSECKNLDLGVQIHGLAIKLHMVSCVNVGTALIDLYAKCKKLQSANSFLNSLPVTNTASFNAILTGFTKIEGEGDEDALHLFNRLRLDRLRPDSVTFSHLLSLSADQACLLRGASLHAYAIKAGFEGDLTVSNAVITMYAKCGSIRDAERMFFDMKEHDSVSWNAMISARSIHGQGTEAVSLFEEMASEGFLPDKITILSVLQACSYSGLWNYGFSLFWEMELKYGIRPILEHFSCMVDLLGKAGRLSEAMDLMNKSPFSDSPLLWRTLVHACKVRGDLNFGKMASKRLLDLEPKEAGSYMLVSNVYAGEGLFDEASKVRTIMNDLNMYKEAGCSWIEIDNKTHKFVASNKNHPENRDIYAKLDQLRLEMENVDGDRTNLIWEPA</sequence>
<proteinExistence type="predicted"/>
<dbReference type="EMBL" id="CM046390">
    <property type="protein sequence ID" value="KAI8562196.1"/>
    <property type="molecule type" value="Genomic_DNA"/>
</dbReference>
<evidence type="ECO:0000313" key="2">
    <source>
        <dbReference type="Proteomes" id="UP001062846"/>
    </source>
</evidence>
<keyword evidence="2" id="KW-1185">Reference proteome</keyword>
<evidence type="ECO:0000313" key="1">
    <source>
        <dbReference type="EMBL" id="KAI8562196.1"/>
    </source>
</evidence>
<accession>A0ACC0P9G8</accession>
<organism evidence="1 2">
    <name type="scientific">Rhododendron molle</name>
    <name type="common">Chinese azalea</name>
    <name type="synonym">Azalea mollis</name>
    <dbReference type="NCBI Taxonomy" id="49168"/>
    <lineage>
        <taxon>Eukaryota</taxon>
        <taxon>Viridiplantae</taxon>
        <taxon>Streptophyta</taxon>
        <taxon>Embryophyta</taxon>
        <taxon>Tracheophyta</taxon>
        <taxon>Spermatophyta</taxon>
        <taxon>Magnoliopsida</taxon>
        <taxon>eudicotyledons</taxon>
        <taxon>Gunneridae</taxon>
        <taxon>Pentapetalae</taxon>
        <taxon>asterids</taxon>
        <taxon>Ericales</taxon>
        <taxon>Ericaceae</taxon>
        <taxon>Ericoideae</taxon>
        <taxon>Rhodoreae</taxon>
        <taxon>Rhododendron</taxon>
    </lineage>
</organism>
<gene>
    <name evidence="1" type="ORF">RHMOL_Rhmol03G0015800</name>
</gene>
<reference evidence="1" key="1">
    <citation type="submission" date="2022-02" db="EMBL/GenBank/DDBJ databases">
        <title>Plant Genome Project.</title>
        <authorList>
            <person name="Zhang R.-G."/>
        </authorList>
    </citation>
    <scope>NUCLEOTIDE SEQUENCE</scope>
    <source>
        <strain evidence="1">AT1</strain>
    </source>
</reference>